<proteinExistence type="predicted"/>
<feature type="non-terminal residue" evidence="1">
    <location>
        <position position="220"/>
    </location>
</feature>
<evidence type="ECO:0000313" key="1">
    <source>
        <dbReference type="EMBL" id="KAG5453365.1"/>
    </source>
</evidence>
<dbReference type="EMBL" id="NIRI02000013">
    <property type="protein sequence ID" value="KAG5453365.1"/>
    <property type="molecule type" value="Genomic_DNA"/>
</dbReference>
<gene>
    <name evidence="1" type="ORF">CSKR_109378</name>
</gene>
<comment type="caution">
    <text evidence="1">The sequence shown here is derived from an EMBL/GenBank/DDBJ whole genome shotgun (WGS) entry which is preliminary data.</text>
</comment>
<reference evidence="1 2" key="2">
    <citation type="journal article" date="2021" name="Genomics">
        <title>High-quality reference genome for Clonorchis sinensis.</title>
        <authorList>
            <person name="Young N.D."/>
            <person name="Stroehlein A.J."/>
            <person name="Kinkar L."/>
            <person name="Wang T."/>
            <person name="Sohn W.M."/>
            <person name="Chang B.C.H."/>
            <person name="Kaur P."/>
            <person name="Weisz D."/>
            <person name="Dudchenko O."/>
            <person name="Aiden E.L."/>
            <person name="Korhonen P.K."/>
            <person name="Gasser R.B."/>
        </authorList>
    </citation>
    <scope>NUCLEOTIDE SEQUENCE [LARGE SCALE GENOMIC DNA]</scope>
    <source>
        <strain evidence="1">Cs-k2</strain>
    </source>
</reference>
<sequence>MSSASRTYLYQFPYFSFVVCFREQVECTKAHLTDAVLKGYTCIQSSDGCLLKHKWTVRNCVAFIRTKVETWVIRRSQPPSFRKPYFLSESKLDAIRARPRHVVIECGIKVDFLRSKTLLQYIRNALFIMLLKILRQPTTGFALPLRAHQETTHKVAENSLTAHDRFRPSWGSSGRRNPRVSVNNMFYLNPNWTDFDKYTHLQTNLIFAKDSSGTQLNLPS</sequence>
<accession>A0A3R7C5C4</accession>
<dbReference type="Proteomes" id="UP000286415">
    <property type="component" value="Unassembled WGS sequence"/>
</dbReference>
<keyword evidence="2" id="KW-1185">Reference proteome</keyword>
<evidence type="ECO:0000313" key="2">
    <source>
        <dbReference type="Proteomes" id="UP000286415"/>
    </source>
</evidence>
<organism evidence="1 2">
    <name type="scientific">Clonorchis sinensis</name>
    <name type="common">Chinese liver fluke</name>
    <dbReference type="NCBI Taxonomy" id="79923"/>
    <lineage>
        <taxon>Eukaryota</taxon>
        <taxon>Metazoa</taxon>
        <taxon>Spiralia</taxon>
        <taxon>Lophotrochozoa</taxon>
        <taxon>Platyhelminthes</taxon>
        <taxon>Trematoda</taxon>
        <taxon>Digenea</taxon>
        <taxon>Opisthorchiida</taxon>
        <taxon>Opisthorchiata</taxon>
        <taxon>Opisthorchiidae</taxon>
        <taxon>Clonorchis</taxon>
    </lineage>
</organism>
<protein>
    <submittedName>
        <fullName evidence="1">Uncharacterized protein</fullName>
    </submittedName>
</protein>
<name>A0A3R7C5C4_CLOSI</name>
<reference evidence="1 2" key="1">
    <citation type="journal article" date="2018" name="Biotechnol. Adv.">
        <title>Improved genomic resources and new bioinformatic workflow for the carcinogenic parasite Clonorchis sinensis: Biotechnological implications.</title>
        <authorList>
            <person name="Wang D."/>
            <person name="Korhonen P.K."/>
            <person name="Gasser R.B."/>
            <person name="Young N.D."/>
        </authorList>
    </citation>
    <scope>NUCLEOTIDE SEQUENCE [LARGE SCALE GENOMIC DNA]</scope>
    <source>
        <strain evidence="1">Cs-k2</strain>
    </source>
</reference>
<dbReference type="InParanoid" id="A0A3R7C5C4"/>
<dbReference type="AlphaFoldDB" id="A0A3R7C5C4"/>